<evidence type="ECO:0000313" key="6">
    <source>
        <dbReference type="EMBL" id="GAF44717.1"/>
    </source>
</evidence>
<dbReference type="Pfam" id="PF00296">
    <property type="entry name" value="Bac_luciferase"/>
    <property type="match status" value="1"/>
</dbReference>
<keyword evidence="4" id="KW-0503">Monooxygenase</keyword>
<reference evidence="6 7" key="1">
    <citation type="submission" date="2014-02" db="EMBL/GenBank/DDBJ databases">
        <title>Whole genome shotgun sequence of Rhodococcus wratislaviensis NBRC 100605.</title>
        <authorList>
            <person name="Hosoyama A."/>
            <person name="Tsuchikane K."/>
            <person name="Yoshida I."/>
            <person name="Ohji S."/>
            <person name="Ichikawa N."/>
            <person name="Yamazoe A."/>
            <person name="Fujita N."/>
        </authorList>
    </citation>
    <scope>NUCLEOTIDE SEQUENCE [LARGE SCALE GENOMIC DNA]</scope>
    <source>
        <strain evidence="6 7">NBRC 100605</strain>
    </source>
</reference>
<protein>
    <submittedName>
        <fullName evidence="6">Putative oxidoreductase</fullName>
    </submittedName>
</protein>
<evidence type="ECO:0000256" key="2">
    <source>
        <dbReference type="ARBA" id="ARBA00022643"/>
    </source>
</evidence>
<evidence type="ECO:0000313" key="7">
    <source>
        <dbReference type="Proteomes" id="UP000019491"/>
    </source>
</evidence>
<dbReference type="Proteomes" id="UP000019491">
    <property type="component" value="Unassembled WGS sequence"/>
</dbReference>
<dbReference type="EMBL" id="BAWF01000014">
    <property type="protein sequence ID" value="GAF44717.1"/>
    <property type="molecule type" value="Genomic_DNA"/>
</dbReference>
<feature type="domain" description="Luciferase-like" evidence="5">
    <location>
        <begin position="6"/>
        <end position="238"/>
    </location>
</feature>
<dbReference type="PANTHER" id="PTHR42847:SF4">
    <property type="entry name" value="ALKANESULFONATE MONOOXYGENASE-RELATED"/>
    <property type="match status" value="1"/>
</dbReference>
<proteinExistence type="predicted"/>
<comment type="caution">
    <text evidence="6">The sequence shown here is derived from an EMBL/GenBank/DDBJ whole genome shotgun (WGS) entry which is preliminary data.</text>
</comment>
<evidence type="ECO:0000256" key="3">
    <source>
        <dbReference type="ARBA" id="ARBA00023002"/>
    </source>
</evidence>
<organism evidence="6 7">
    <name type="scientific">Rhodococcus wratislaviensis NBRC 100605</name>
    <dbReference type="NCBI Taxonomy" id="1219028"/>
    <lineage>
        <taxon>Bacteria</taxon>
        <taxon>Bacillati</taxon>
        <taxon>Actinomycetota</taxon>
        <taxon>Actinomycetes</taxon>
        <taxon>Mycobacteriales</taxon>
        <taxon>Nocardiaceae</taxon>
        <taxon>Rhodococcus</taxon>
    </lineage>
</organism>
<accession>X0Q1E2</accession>
<gene>
    <name evidence="6" type="ORF">RW1_014_01800</name>
</gene>
<dbReference type="SUPFAM" id="SSF51679">
    <property type="entry name" value="Bacterial luciferase-like"/>
    <property type="match status" value="1"/>
</dbReference>
<dbReference type="InterPro" id="IPR036661">
    <property type="entry name" value="Luciferase-like_sf"/>
</dbReference>
<name>X0Q1E2_RHOWR</name>
<dbReference type="OrthoDB" id="3206024at2"/>
<dbReference type="GO" id="GO:0008726">
    <property type="term" value="F:alkanesulfonate monooxygenase activity"/>
    <property type="evidence" value="ECO:0007669"/>
    <property type="project" value="TreeGrafter"/>
</dbReference>
<dbReference type="GO" id="GO:0046306">
    <property type="term" value="P:alkanesulfonate catabolic process"/>
    <property type="evidence" value="ECO:0007669"/>
    <property type="project" value="TreeGrafter"/>
</dbReference>
<dbReference type="NCBIfam" id="TIGR03619">
    <property type="entry name" value="F420_Rv2161c"/>
    <property type="match status" value="1"/>
</dbReference>
<keyword evidence="2" id="KW-0288">FMN</keyword>
<dbReference type="InterPro" id="IPR019921">
    <property type="entry name" value="Lucif-like_OxRdtase_Rv2161c"/>
</dbReference>
<dbReference type="RefSeq" id="WP_037230700.1">
    <property type="nucleotide sequence ID" value="NZ_BAWF01000014.1"/>
</dbReference>
<dbReference type="PANTHER" id="PTHR42847">
    <property type="entry name" value="ALKANESULFONATE MONOOXYGENASE"/>
    <property type="match status" value="1"/>
</dbReference>
<dbReference type="InterPro" id="IPR011251">
    <property type="entry name" value="Luciferase-like_dom"/>
</dbReference>
<evidence type="ECO:0000256" key="4">
    <source>
        <dbReference type="ARBA" id="ARBA00023033"/>
    </source>
</evidence>
<keyword evidence="1" id="KW-0285">Flavoprotein</keyword>
<dbReference type="AlphaFoldDB" id="X0Q1E2"/>
<evidence type="ECO:0000256" key="1">
    <source>
        <dbReference type="ARBA" id="ARBA00022630"/>
    </source>
</evidence>
<keyword evidence="3" id="KW-0560">Oxidoreductase</keyword>
<keyword evidence="7" id="KW-1185">Reference proteome</keyword>
<sequence>MGSVGLSAYGMTAQDLVDLATCADELGFDALWLGEHVLHPRSYASEHPSTGTAQHHTGPIVDASTELIDPWLVHAAIAAVTSRIKLGTAVYVTALRHPLHTARSTITLQEMSGGRLLFGVGSGWLEEEFAAFGVPFRTRISRTEECLEIMRKAWSGTAFSHEGKHFRFDTVALHPQPVRVPVVLGGNGPQALARAARLGDAWFSSGTPGLDESCRLVDEIRGRRAELGKTDEFRCYVRIAEPSADELQRHRDRGLNDLVVWADTLWQGDTLDERRRCLTEAAHRLGVSESLTL</sequence>
<dbReference type="InterPro" id="IPR050172">
    <property type="entry name" value="SsuD_RutA_monooxygenase"/>
</dbReference>
<evidence type="ECO:0000259" key="5">
    <source>
        <dbReference type="Pfam" id="PF00296"/>
    </source>
</evidence>
<dbReference type="Gene3D" id="3.20.20.30">
    <property type="entry name" value="Luciferase-like domain"/>
    <property type="match status" value="1"/>
</dbReference>